<dbReference type="Gene3D" id="3.20.20.190">
    <property type="entry name" value="Phosphatidylinositol (PI) phosphodiesterase"/>
    <property type="match status" value="1"/>
</dbReference>
<dbReference type="InterPro" id="IPR017946">
    <property type="entry name" value="PLC-like_Pdiesterase_TIM-brl"/>
</dbReference>
<dbReference type="Proteomes" id="UP001190700">
    <property type="component" value="Unassembled WGS sequence"/>
</dbReference>
<reference evidence="1 2" key="1">
    <citation type="journal article" date="2015" name="Genome Biol. Evol.">
        <title>Comparative Genomics of a Bacterivorous Green Alga Reveals Evolutionary Causalities and Consequences of Phago-Mixotrophic Mode of Nutrition.</title>
        <authorList>
            <person name="Burns J.A."/>
            <person name="Paasch A."/>
            <person name="Narechania A."/>
            <person name="Kim E."/>
        </authorList>
    </citation>
    <scope>NUCLEOTIDE SEQUENCE [LARGE SCALE GENOMIC DNA]</scope>
    <source>
        <strain evidence="1 2">PLY_AMNH</strain>
    </source>
</reference>
<dbReference type="EMBL" id="LGRX02001785">
    <property type="protein sequence ID" value="KAK3285525.1"/>
    <property type="molecule type" value="Genomic_DNA"/>
</dbReference>
<sequence length="125" mass="13988">MAIKGIMPEFKCYLVVLAGSESDAKRRIDAVTDLGLDGINFQADPNVLTADVVAYAKEQRKDVATWVLSTHIYDCDTPKVWSHMERNGVDIFTSDLPEDMDLWLLDQQLSPKTSCVEASKKPINQ</sequence>
<dbReference type="GO" id="GO:0006629">
    <property type="term" value="P:lipid metabolic process"/>
    <property type="evidence" value="ECO:0007669"/>
    <property type="project" value="InterPro"/>
</dbReference>
<organism evidence="1 2">
    <name type="scientific">Cymbomonas tetramitiformis</name>
    <dbReference type="NCBI Taxonomy" id="36881"/>
    <lineage>
        <taxon>Eukaryota</taxon>
        <taxon>Viridiplantae</taxon>
        <taxon>Chlorophyta</taxon>
        <taxon>Pyramimonadophyceae</taxon>
        <taxon>Pyramimonadales</taxon>
        <taxon>Pyramimonadaceae</taxon>
        <taxon>Cymbomonas</taxon>
    </lineage>
</organism>
<keyword evidence="2" id="KW-1185">Reference proteome</keyword>
<evidence type="ECO:0000313" key="1">
    <source>
        <dbReference type="EMBL" id="KAK3285525.1"/>
    </source>
</evidence>
<gene>
    <name evidence="1" type="ORF">CYMTET_6879</name>
</gene>
<accession>A0AAE0GWK1</accession>
<protein>
    <submittedName>
        <fullName evidence="1">Uncharacterized protein</fullName>
    </submittedName>
</protein>
<proteinExistence type="predicted"/>
<dbReference type="GO" id="GO:0008081">
    <property type="term" value="F:phosphoric diester hydrolase activity"/>
    <property type="evidence" value="ECO:0007669"/>
    <property type="project" value="InterPro"/>
</dbReference>
<name>A0AAE0GWK1_9CHLO</name>
<evidence type="ECO:0000313" key="2">
    <source>
        <dbReference type="Proteomes" id="UP001190700"/>
    </source>
</evidence>
<dbReference type="AlphaFoldDB" id="A0AAE0GWK1"/>
<comment type="caution">
    <text evidence="1">The sequence shown here is derived from an EMBL/GenBank/DDBJ whole genome shotgun (WGS) entry which is preliminary data.</text>
</comment>